<dbReference type="InterPro" id="IPR012442">
    <property type="entry name" value="DUF1645_plant"/>
</dbReference>
<gene>
    <name evidence="1" type="ORF">Acr_11g0002450</name>
</gene>
<dbReference type="AlphaFoldDB" id="A0A7J0FCH7"/>
<proteinExistence type="predicted"/>
<dbReference type="PANTHER" id="PTHR33095:SF14">
    <property type="entry name" value="AR781"/>
    <property type="match status" value="1"/>
</dbReference>
<dbReference type="Pfam" id="PF07816">
    <property type="entry name" value="DUF1645"/>
    <property type="match status" value="2"/>
</dbReference>
<keyword evidence="2" id="KW-1185">Reference proteome</keyword>
<dbReference type="EMBL" id="BJWL01000011">
    <property type="protein sequence ID" value="GFY95939.1"/>
    <property type="molecule type" value="Genomic_DNA"/>
</dbReference>
<reference evidence="1 2" key="1">
    <citation type="submission" date="2019-07" db="EMBL/GenBank/DDBJ databases">
        <title>De Novo Assembly of kiwifruit Actinidia rufa.</title>
        <authorList>
            <person name="Sugita-Konishi S."/>
            <person name="Sato K."/>
            <person name="Mori E."/>
            <person name="Abe Y."/>
            <person name="Kisaki G."/>
            <person name="Hamano K."/>
            <person name="Suezawa K."/>
            <person name="Otani M."/>
            <person name="Fukuda T."/>
            <person name="Manabe T."/>
            <person name="Gomi K."/>
            <person name="Tabuchi M."/>
            <person name="Akimitsu K."/>
            <person name="Kataoka I."/>
        </authorList>
    </citation>
    <scope>NUCLEOTIDE SEQUENCE [LARGE SCALE GENOMIC DNA]</scope>
    <source>
        <strain evidence="2">cv. Fuchu</strain>
    </source>
</reference>
<accession>A0A7J0FCH7</accession>
<comment type="caution">
    <text evidence="1">The sequence shown here is derived from an EMBL/GenBank/DDBJ whole genome shotgun (WGS) entry which is preliminary data.</text>
</comment>
<dbReference type="PANTHER" id="PTHR33095">
    <property type="entry name" value="OS07G0619500 PROTEIN"/>
    <property type="match status" value="1"/>
</dbReference>
<sequence length="255" mass="28549">MEVIIPYLSAPILPRNLGEYYFSAPPSPGHVSELYQDFDNFAVTNNASAVPFDWEEKPGTPKSPNANTSFEDDFAFDVSEELGKKTIPAEELFDGGKIRPLNPQPRSPIKKKEIDIFATEVENTHKRTKNDRGRERVSSLSLSNSGRRDDFFLFRSTSEGRAADRDPLKKYIDLFKRSKEVKSSSFWSIKGSNSGSNSKKRGSISAHELHYTVNRAVSEDLKKKTFLPYKQGILGRLAFNPAGHALANGFGLSRN</sequence>
<protein>
    <submittedName>
        <fullName evidence="1">Stress response NST1-like protein</fullName>
    </submittedName>
</protein>
<organism evidence="1 2">
    <name type="scientific">Actinidia rufa</name>
    <dbReference type="NCBI Taxonomy" id="165716"/>
    <lineage>
        <taxon>Eukaryota</taxon>
        <taxon>Viridiplantae</taxon>
        <taxon>Streptophyta</taxon>
        <taxon>Embryophyta</taxon>
        <taxon>Tracheophyta</taxon>
        <taxon>Spermatophyta</taxon>
        <taxon>Magnoliopsida</taxon>
        <taxon>eudicotyledons</taxon>
        <taxon>Gunneridae</taxon>
        <taxon>Pentapetalae</taxon>
        <taxon>asterids</taxon>
        <taxon>Ericales</taxon>
        <taxon>Actinidiaceae</taxon>
        <taxon>Actinidia</taxon>
    </lineage>
</organism>
<evidence type="ECO:0000313" key="1">
    <source>
        <dbReference type="EMBL" id="GFY95939.1"/>
    </source>
</evidence>
<dbReference type="Proteomes" id="UP000585474">
    <property type="component" value="Unassembled WGS sequence"/>
</dbReference>
<evidence type="ECO:0000313" key="2">
    <source>
        <dbReference type="Proteomes" id="UP000585474"/>
    </source>
</evidence>
<name>A0A7J0FCH7_9ERIC</name>
<dbReference type="OrthoDB" id="667051at2759"/>